<comment type="caution">
    <text evidence="1">The sequence shown here is derived from an EMBL/GenBank/DDBJ whole genome shotgun (WGS) entry which is preliminary data.</text>
</comment>
<dbReference type="Gene3D" id="2.160.20.10">
    <property type="entry name" value="Single-stranded right-handed beta-helix, Pectin lyase-like"/>
    <property type="match status" value="1"/>
</dbReference>
<dbReference type="AlphaFoldDB" id="A0A840E0Q7"/>
<dbReference type="EMBL" id="JACIFE010000046">
    <property type="protein sequence ID" value="MBB4077315.1"/>
    <property type="molecule type" value="Genomic_DNA"/>
</dbReference>
<feature type="non-terminal residue" evidence="1">
    <location>
        <position position="63"/>
    </location>
</feature>
<dbReference type="RefSeq" id="WP_183194716.1">
    <property type="nucleotide sequence ID" value="NZ_JACIFE010000046.1"/>
</dbReference>
<dbReference type="InterPro" id="IPR011050">
    <property type="entry name" value="Pectin_lyase_fold/virulence"/>
</dbReference>
<organism evidence="1 2">
    <name type="scientific">Bartonella fuyuanensis</name>
    <dbReference type="NCBI Taxonomy" id="1460968"/>
    <lineage>
        <taxon>Bacteria</taxon>
        <taxon>Pseudomonadati</taxon>
        <taxon>Pseudomonadota</taxon>
        <taxon>Alphaproteobacteria</taxon>
        <taxon>Hyphomicrobiales</taxon>
        <taxon>Bartonellaceae</taxon>
        <taxon>Bartonella</taxon>
    </lineage>
</organism>
<accession>A0A840E0Q7</accession>
<protein>
    <submittedName>
        <fullName evidence="1">Uncharacterized protein</fullName>
    </submittedName>
</protein>
<gene>
    <name evidence="1" type="ORF">GGR08_001646</name>
</gene>
<evidence type="ECO:0000313" key="1">
    <source>
        <dbReference type="EMBL" id="MBB4077315.1"/>
    </source>
</evidence>
<dbReference type="Proteomes" id="UP000585970">
    <property type="component" value="Unassembled WGS sequence"/>
</dbReference>
<dbReference type="InterPro" id="IPR012334">
    <property type="entry name" value="Pectin_lyas_fold"/>
</dbReference>
<reference evidence="1 2" key="1">
    <citation type="submission" date="2020-08" db="EMBL/GenBank/DDBJ databases">
        <title>Genomic Encyclopedia of Type Strains, Phase IV (KMG-IV): sequencing the most valuable type-strain genomes for metagenomic binning, comparative biology and taxonomic classification.</title>
        <authorList>
            <person name="Goeker M."/>
        </authorList>
    </citation>
    <scope>NUCLEOTIDE SEQUENCE [LARGE SCALE GENOMIC DNA]</scope>
    <source>
        <strain evidence="1 2">DSM 100694</strain>
    </source>
</reference>
<evidence type="ECO:0000313" key="2">
    <source>
        <dbReference type="Proteomes" id="UP000585970"/>
    </source>
</evidence>
<dbReference type="SUPFAM" id="SSF51126">
    <property type="entry name" value="Pectin lyase-like"/>
    <property type="match status" value="1"/>
</dbReference>
<sequence length="63" mass="6688">MYSQESQGIKAADGVGSVFRPTVGKSGNDVPLIDIVRPNGQGLSHNKYDSFNVDSHGVILNNS</sequence>
<proteinExistence type="predicted"/>
<keyword evidence="2" id="KW-1185">Reference proteome</keyword>
<name>A0A840E0Q7_9HYPH</name>